<dbReference type="InterPro" id="IPR007607">
    <property type="entry name" value="BacA/B"/>
</dbReference>
<keyword evidence="1" id="KW-0472">Membrane</keyword>
<feature type="transmembrane region" description="Helical" evidence="1">
    <location>
        <begin position="157"/>
        <end position="174"/>
    </location>
</feature>
<protein>
    <recommendedName>
        <fullName evidence="3">Polymer-forming cytoskeletal protein</fullName>
    </recommendedName>
</protein>
<evidence type="ECO:0000313" key="2">
    <source>
        <dbReference type="EMBL" id="SVA82039.1"/>
    </source>
</evidence>
<reference evidence="2" key="1">
    <citation type="submission" date="2018-05" db="EMBL/GenBank/DDBJ databases">
        <authorList>
            <person name="Lanie J.A."/>
            <person name="Ng W.-L."/>
            <person name="Kazmierczak K.M."/>
            <person name="Andrzejewski T.M."/>
            <person name="Davidsen T.M."/>
            <person name="Wayne K.J."/>
            <person name="Tettelin H."/>
            <person name="Glass J.I."/>
            <person name="Rusch D."/>
            <person name="Podicherti R."/>
            <person name="Tsui H.-C.T."/>
            <person name="Winkler M.E."/>
        </authorList>
    </citation>
    <scope>NUCLEOTIDE SEQUENCE</scope>
</reference>
<keyword evidence="1" id="KW-1133">Transmembrane helix</keyword>
<proteinExistence type="predicted"/>
<evidence type="ECO:0000256" key="1">
    <source>
        <dbReference type="SAM" id="Phobius"/>
    </source>
</evidence>
<dbReference type="AlphaFoldDB" id="A0A381YYK8"/>
<dbReference type="EMBL" id="UINC01019381">
    <property type="protein sequence ID" value="SVA82039.1"/>
    <property type="molecule type" value="Genomic_DNA"/>
</dbReference>
<gene>
    <name evidence="2" type="ORF">METZ01_LOCUS134893</name>
</gene>
<dbReference type="Pfam" id="PF04519">
    <property type="entry name" value="Bactofilin"/>
    <property type="match status" value="1"/>
</dbReference>
<organism evidence="2">
    <name type="scientific">marine metagenome</name>
    <dbReference type="NCBI Taxonomy" id="408172"/>
    <lineage>
        <taxon>unclassified sequences</taxon>
        <taxon>metagenomes</taxon>
        <taxon>ecological metagenomes</taxon>
    </lineage>
</organism>
<evidence type="ECO:0008006" key="3">
    <source>
        <dbReference type="Google" id="ProtNLM"/>
    </source>
</evidence>
<dbReference type="PANTHER" id="PTHR35024">
    <property type="entry name" value="HYPOTHETICAL CYTOSOLIC PROTEIN"/>
    <property type="match status" value="1"/>
</dbReference>
<sequence>MDSYFEKEITLKGTLWVKGNVHFGARLEGEVYSDDHLVIGSSGYVKGDIHSYDFSNSGKVEGNIFSENKTALLRGGTLTGNISTYQLVVDEGADFGGRCKMVDAPVDQKGREAKAEKRPNTNDRLTLGTKLESEVGPKRIMAAKYGQLMFLSKLPKIARIFLIGFVLIASFIFFKSKPGDPQNLIKA</sequence>
<keyword evidence="1" id="KW-0812">Transmembrane</keyword>
<dbReference type="PANTHER" id="PTHR35024:SF4">
    <property type="entry name" value="POLYMER-FORMING CYTOSKELETAL PROTEIN"/>
    <property type="match status" value="1"/>
</dbReference>
<feature type="non-terminal residue" evidence="2">
    <location>
        <position position="187"/>
    </location>
</feature>
<accession>A0A381YYK8</accession>
<name>A0A381YYK8_9ZZZZ</name>